<dbReference type="PANTHER" id="PTHR37984">
    <property type="entry name" value="PROTEIN CBG26694"/>
    <property type="match status" value="1"/>
</dbReference>
<evidence type="ECO:0000256" key="1">
    <source>
        <dbReference type="SAM" id="MobiDB-lite"/>
    </source>
</evidence>
<dbReference type="InterPro" id="IPR050951">
    <property type="entry name" value="Retrovirus_Pol_polyprotein"/>
</dbReference>
<feature type="compositionally biased region" description="Basic and acidic residues" evidence="1">
    <location>
        <begin position="111"/>
        <end position="126"/>
    </location>
</feature>
<dbReference type="PANTHER" id="PTHR37984:SF13">
    <property type="entry name" value="RIBONUCLEASE H"/>
    <property type="match status" value="1"/>
</dbReference>
<accession>L7MJD0</accession>
<feature type="compositionally biased region" description="Polar residues" evidence="1">
    <location>
        <begin position="142"/>
        <end position="160"/>
    </location>
</feature>
<dbReference type="EMBL" id="GACK01001641">
    <property type="protein sequence ID" value="JAA63393.1"/>
    <property type="molecule type" value="mRNA"/>
</dbReference>
<sequence>RLQKFLLAYRNTPHATTKESPANLLLHRRLRSRLDVVKPEVGGRVAYNQFKQTMARPRRDHDIAVGDRVMARNYRGRPKWVPGVAVGQSGPLSFTVRVTTPRGSFTWSRHKDQLLGRTTDPEHEVSDQEGSEFLVVQPSVDPVTSSAPTTSGPDVSQDLQTAGARRYPLRDRRPPQRYQAGV</sequence>
<evidence type="ECO:0000313" key="2">
    <source>
        <dbReference type="EMBL" id="JAA63393.1"/>
    </source>
</evidence>
<organism evidence="2">
    <name type="scientific">Rhipicephalus pulchellus</name>
    <name type="common">Yellow backed tick</name>
    <name type="synonym">Dermacentor pulchellus</name>
    <dbReference type="NCBI Taxonomy" id="72859"/>
    <lineage>
        <taxon>Eukaryota</taxon>
        <taxon>Metazoa</taxon>
        <taxon>Ecdysozoa</taxon>
        <taxon>Arthropoda</taxon>
        <taxon>Chelicerata</taxon>
        <taxon>Arachnida</taxon>
        <taxon>Acari</taxon>
        <taxon>Parasitiformes</taxon>
        <taxon>Ixodida</taxon>
        <taxon>Ixodoidea</taxon>
        <taxon>Ixodidae</taxon>
        <taxon>Rhipicephalinae</taxon>
        <taxon>Rhipicephalus</taxon>
        <taxon>Rhipicephalus</taxon>
    </lineage>
</organism>
<feature type="non-terminal residue" evidence="2">
    <location>
        <position position="1"/>
    </location>
</feature>
<reference evidence="2" key="1">
    <citation type="submission" date="2012-11" db="EMBL/GenBank/DDBJ databases">
        <authorList>
            <person name="Lucero-Rivera Y.E."/>
            <person name="Tovar-Ramirez D."/>
        </authorList>
    </citation>
    <scope>NUCLEOTIDE SEQUENCE</scope>
    <source>
        <tissue evidence="2">Salivary gland</tissue>
    </source>
</reference>
<reference evidence="2" key="2">
    <citation type="journal article" date="2015" name="J. Proteomics">
        <title>Sexual differences in the sialomes of the zebra tick, Rhipicephalus pulchellus.</title>
        <authorList>
            <person name="Tan A.W."/>
            <person name="Francischetti I.M."/>
            <person name="Slovak M."/>
            <person name="Kini R.M."/>
            <person name="Ribeiro J.M."/>
        </authorList>
    </citation>
    <scope>NUCLEOTIDE SEQUENCE</scope>
    <source>
        <tissue evidence="2">Salivary gland</tissue>
    </source>
</reference>
<proteinExistence type="evidence at transcript level"/>
<dbReference type="AlphaFoldDB" id="L7MJD0"/>
<name>L7MJD0_RHIPC</name>
<feature type="region of interest" description="Disordered" evidence="1">
    <location>
        <begin position="111"/>
        <end position="182"/>
    </location>
</feature>
<protein>
    <submittedName>
        <fullName evidence="2">Putative tick transposon</fullName>
    </submittedName>
</protein>